<protein>
    <submittedName>
        <fullName evidence="2">Carbohydrate-binding module family 14 protein</fullName>
    </submittedName>
</protein>
<keyword evidence="1" id="KW-0732">Signal</keyword>
<evidence type="ECO:0000313" key="2">
    <source>
        <dbReference type="EMBL" id="MFG6203100.1"/>
    </source>
</evidence>
<keyword evidence="3" id="KW-1185">Reference proteome</keyword>
<name>A0ABW7D4Y5_9PSED</name>
<proteinExistence type="predicted"/>
<organism evidence="2 3">
    <name type="scientific">Pseudomonas retamae</name>
    <dbReference type="NCBI Taxonomy" id="702110"/>
    <lineage>
        <taxon>Bacteria</taxon>
        <taxon>Pseudomonadati</taxon>
        <taxon>Pseudomonadota</taxon>
        <taxon>Gammaproteobacteria</taxon>
        <taxon>Pseudomonadales</taxon>
        <taxon>Pseudomonadaceae</taxon>
        <taxon>Pseudomonas</taxon>
    </lineage>
</organism>
<feature type="chain" id="PRO_5046559534" evidence="1">
    <location>
        <begin position="26"/>
        <end position="66"/>
    </location>
</feature>
<dbReference type="Proteomes" id="UP001605918">
    <property type="component" value="Unassembled WGS sequence"/>
</dbReference>
<accession>A0ABW7D4Y5</accession>
<evidence type="ECO:0000313" key="3">
    <source>
        <dbReference type="Proteomes" id="UP001605918"/>
    </source>
</evidence>
<evidence type="ECO:0000256" key="1">
    <source>
        <dbReference type="SAM" id="SignalP"/>
    </source>
</evidence>
<dbReference type="RefSeq" id="WP_394502628.1">
    <property type="nucleotide sequence ID" value="NZ_JBIEIL010000001.1"/>
</dbReference>
<comment type="caution">
    <text evidence="2">The sequence shown here is derived from an EMBL/GenBank/DDBJ whole genome shotgun (WGS) entry which is preliminary data.</text>
</comment>
<dbReference type="EMBL" id="JBIEIL010000001">
    <property type="protein sequence ID" value="MFG6203100.1"/>
    <property type="molecule type" value="Genomic_DNA"/>
</dbReference>
<sequence>MTIRSVMFAAPWLLVAVISSPLALAAEENGEPVQKPECPKGQVWDSKSQKCVLQTSAVHDSSKLEH</sequence>
<gene>
    <name evidence="2" type="ORF">ACGSLL_01940</name>
</gene>
<reference evidence="2 3" key="1">
    <citation type="submission" date="2024-10" db="EMBL/GenBank/DDBJ databases">
        <title>Whole genome of Pseudomonas sp Strain RB5.</title>
        <authorList>
            <person name="Selami N."/>
        </authorList>
    </citation>
    <scope>NUCLEOTIDE SEQUENCE [LARGE SCALE GENOMIC DNA]</scope>
    <source>
        <strain evidence="2 3">RB5</strain>
    </source>
</reference>
<feature type="signal peptide" evidence="1">
    <location>
        <begin position="1"/>
        <end position="25"/>
    </location>
</feature>